<dbReference type="EMBL" id="BNCQ01000031">
    <property type="protein sequence ID" value="GIM09296.1"/>
    <property type="molecule type" value="Genomic_DNA"/>
</dbReference>
<protein>
    <submittedName>
        <fullName evidence="1">Uncharacterized protein</fullName>
    </submittedName>
</protein>
<reference evidence="1" key="1">
    <citation type="journal article" date="2021" name="Proc. Natl. Acad. Sci. U.S.A.">
        <title>Three genomes in the algal genus Volvox reveal the fate of a haploid sex-determining region after a transition to homothallism.</title>
        <authorList>
            <person name="Yamamoto K."/>
            <person name="Hamaji T."/>
            <person name="Kawai-Toyooka H."/>
            <person name="Matsuzaki R."/>
            <person name="Takahashi F."/>
            <person name="Nishimura Y."/>
            <person name="Kawachi M."/>
            <person name="Noguchi H."/>
            <person name="Minakuchi Y."/>
            <person name="Umen J.G."/>
            <person name="Toyoda A."/>
            <person name="Nozaki H."/>
        </authorList>
    </citation>
    <scope>NUCLEOTIDE SEQUENCE</scope>
    <source>
        <strain evidence="1">NIES-3785</strain>
    </source>
</reference>
<organism evidence="1 2">
    <name type="scientific">Volvox reticuliferus</name>
    <dbReference type="NCBI Taxonomy" id="1737510"/>
    <lineage>
        <taxon>Eukaryota</taxon>
        <taxon>Viridiplantae</taxon>
        <taxon>Chlorophyta</taxon>
        <taxon>core chlorophytes</taxon>
        <taxon>Chlorophyceae</taxon>
        <taxon>CS clade</taxon>
        <taxon>Chlamydomonadales</taxon>
        <taxon>Volvocaceae</taxon>
        <taxon>Volvox</taxon>
    </lineage>
</organism>
<accession>A0A8J4GKW8</accession>
<dbReference type="Proteomes" id="UP000722791">
    <property type="component" value="Unassembled WGS sequence"/>
</dbReference>
<proteinExistence type="predicted"/>
<gene>
    <name evidence="1" type="ORF">Vretimale_13213</name>
</gene>
<name>A0A8J4GKW8_9CHLO</name>
<dbReference type="AlphaFoldDB" id="A0A8J4GKW8"/>
<evidence type="ECO:0000313" key="1">
    <source>
        <dbReference type="EMBL" id="GIM09296.1"/>
    </source>
</evidence>
<sequence>MRYERTGNYRRRVTRDVVPDYSGGVADKTGGGSSATPPECVVESAAAVDTAKAAAATAHLAAACDVDTASANVSTVLPGVPITPGGHTAAAPSAPNGRAAPTCGKAATVHGIAEYPNRNTNSTNEFDIEDSGAKFKTNENSRERVRSNLGARDGTCDACGLVMCRSCCDWYCTWGITQTAAARLHQH</sequence>
<evidence type="ECO:0000313" key="2">
    <source>
        <dbReference type="Proteomes" id="UP000722791"/>
    </source>
</evidence>
<comment type="caution">
    <text evidence="1">The sequence shown here is derived from an EMBL/GenBank/DDBJ whole genome shotgun (WGS) entry which is preliminary data.</text>
</comment>